<reference evidence="12" key="1">
    <citation type="submission" date="2025-08" db="UniProtKB">
        <authorList>
            <consortium name="Ensembl"/>
        </authorList>
    </citation>
    <scope>IDENTIFICATION</scope>
</reference>
<dbReference type="InterPro" id="IPR040839">
    <property type="entry name" value="MG4"/>
</dbReference>
<dbReference type="SMART" id="SM01359">
    <property type="entry name" value="A2M_N_2"/>
    <property type="match status" value="1"/>
</dbReference>
<dbReference type="Pfam" id="PF01835">
    <property type="entry name" value="MG2"/>
    <property type="match status" value="1"/>
</dbReference>
<dbReference type="Gene3D" id="2.20.130.20">
    <property type="match status" value="2"/>
</dbReference>
<feature type="domain" description="Alpha-2-macroglobulin" evidence="11">
    <location>
        <begin position="726"/>
        <end position="815"/>
    </location>
</feature>
<evidence type="ECO:0000259" key="10">
    <source>
        <dbReference type="SMART" id="SM01359"/>
    </source>
</evidence>
<keyword evidence="8" id="KW-0325">Glycoprotein</keyword>
<dbReference type="SMART" id="SM01419">
    <property type="entry name" value="Thiol-ester_cl"/>
    <property type="match status" value="1"/>
</dbReference>
<evidence type="ECO:0000256" key="3">
    <source>
        <dbReference type="ARBA" id="ARBA00022525"/>
    </source>
</evidence>
<keyword evidence="7" id="KW-1015">Disulfide bond</keyword>
<dbReference type="Pfam" id="PF07678">
    <property type="entry name" value="TED_complement"/>
    <property type="match status" value="1"/>
</dbReference>
<feature type="domain" description="Alpha-2-macroglobulin bait region" evidence="10">
    <location>
        <begin position="451"/>
        <end position="600"/>
    </location>
</feature>
<dbReference type="InterPro" id="IPR014756">
    <property type="entry name" value="Ig_E-set"/>
</dbReference>
<dbReference type="OrthoDB" id="9998011at2759"/>
<evidence type="ECO:0000313" key="13">
    <source>
        <dbReference type="Proteomes" id="UP000694569"/>
    </source>
</evidence>
<evidence type="ECO:0000256" key="1">
    <source>
        <dbReference type="ARBA" id="ARBA00004613"/>
    </source>
</evidence>
<keyword evidence="4" id="KW-0646">Protease inhibitor</keyword>
<dbReference type="InterPro" id="IPR019742">
    <property type="entry name" value="MacrogloblnA2_CS"/>
</dbReference>
<dbReference type="PROSITE" id="PS00477">
    <property type="entry name" value="ALPHA_2_MACROGLOBULIN"/>
    <property type="match status" value="1"/>
</dbReference>
<comment type="subcellular location">
    <subcellularLocation>
        <location evidence="1">Secreted</location>
    </subcellularLocation>
</comment>
<sequence>MNCVLLSICTSLLAFTVLATSEPHYIITIPAQMQHSSSDRACVTFMSMTRSLKIRLELQRGDRVHVLAEDMMDILNYSRCFLFRVPAVEEKEQVWSFHALVQGDDINFNQSKKVVITNGNQVMFIQTDKPLYKPGQTVRFRVATLDKTLRASNDTYPVVELLDPQRNRIAQWRNVSPINGIADFTFPLAEELTLGEYKISIPNRLEKTFSVSEYISKRFEVLINVPSMVTDKDKSLTIDACGRYSYGKPVMGALNITICPRKVYAWTYFIYEDEETPPEGCQVLPVIQTETNGCVSKAIDFDFSNTGNTYFYTKLEIFCTLTEHNTGQMEKAFAVISIENRRQTIRFVEIGNYYQKGVPFTGMIKVEDKRGEPQQDEVVFLEVINDDTKSNVSLRTDRLGIVRFTLNTSEWNDTVLVTGKFSLDEVDEEDEEDSLPYKWLSPFYSESKSFLKVESIADTLECDSEQRIRVDYYLNKNHLDPQAEHLSFFYMILAKGGIIHHGEHKVNLHAATHPSSFYLEIPVTSDLFPEASLLVFTVLMNGEMVAGLGKYALAKCLKSKVELEFSEKKVRPGRKVNLEIKAESGSLCSVRSVDKGVLLHQSHTGTSKSSILDGIKEWIINTGVYDFPNIPEDFEEYRCLEKEALEQTQRQHPWYHGTSDVYSLFKESGLKVFTNTKIKQPVTCLAPEFTLRSFDGVVQLSSKPKASRVSNSNENSEKVRTFFPDTWLYDLVPIGPKGLAILNVTAPDSITSWVTDAFCLWKSGFGETNAVSLTTFKPYFIDLMLPYSIIQGEELTLTAIVFSYVKQCMMAVVWLSDSPDFTVIQGSRKQYACICADQMASFTWNITTVKIGVVKLSVRSSAARQEGGCTERDFNQRKKLRSDALMKSVIVKPSGILQEAAETFFLCPSGSSVQEDVSLHVPDDVVQGSEHAHVSVHGDIMGKATENLGHLLRLPHGCGEQNIAIFAPNIYIMQYLESTKQLTPALKRRALKYLTTGRRDTM</sequence>
<keyword evidence="3" id="KW-0964">Secreted</keyword>
<dbReference type="InterPro" id="IPR011625">
    <property type="entry name" value="A2M_N_BRD"/>
</dbReference>
<dbReference type="PANTHER" id="PTHR11412:SF181">
    <property type="entry name" value="ALPHA-2-MACROGLOBULIN-LIKE PROTEIN 1"/>
    <property type="match status" value="1"/>
</dbReference>
<dbReference type="InterPro" id="IPR041555">
    <property type="entry name" value="MG3"/>
</dbReference>
<dbReference type="FunFam" id="2.60.40.1930:FF:000001">
    <property type="entry name" value="CD109 isoform 3"/>
    <property type="match status" value="1"/>
</dbReference>
<keyword evidence="5 9" id="KW-0732">Signal</keyword>
<name>A0A8C5QB62_9ANUR</name>
<dbReference type="Gene3D" id="2.60.40.1940">
    <property type="match status" value="1"/>
</dbReference>
<dbReference type="GO" id="GO:0004867">
    <property type="term" value="F:serine-type endopeptidase inhibitor activity"/>
    <property type="evidence" value="ECO:0007669"/>
    <property type="project" value="UniProtKB-KW"/>
</dbReference>
<evidence type="ECO:0000256" key="6">
    <source>
        <dbReference type="ARBA" id="ARBA00022900"/>
    </source>
</evidence>
<accession>A0A8C5QB62</accession>
<evidence type="ECO:0008006" key="14">
    <source>
        <dbReference type="Google" id="ProtNLM"/>
    </source>
</evidence>
<feature type="signal peptide" evidence="9">
    <location>
        <begin position="1"/>
        <end position="21"/>
    </location>
</feature>
<dbReference type="InterPro" id="IPR047565">
    <property type="entry name" value="Alpha-macroglob_thiol-ester_cl"/>
</dbReference>
<keyword evidence="6" id="KW-0722">Serine protease inhibitor</keyword>
<dbReference type="Gene3D" id="2.60.120.1540">
    <property type="match status" value="1"/>
</dbReference>
<dbReference type="PANTHER" id="PTHR11412">
    <property type="entry name" value="MACROGLOBULIN / COMPLEMENT"/>
    <property type="match status" value="1"/>
</dbReference>
<evidence type="ECO:0000256" key="8">
    <source>
        <dbReference type="ARBA" id="ARBA00023180"/>
    </source>
</evidence>
<dbReference type="InterPro" id="IPR050473">
    <property type="entry name" value="A2M/Complement_sys"/>
</dbReference>
<dbReference type="GeneTree" id="ENSGT00940000163990"/>
<dbReference type="InterPro" id="IPR008930">
    <property type="entry name" value="Terpenoid_cyclase/PrenylTrfase"/>
</dbReference>
<dbReference type="SMART" id="SM01360">
    <property type="entry name" value="A2M"/>
    <property type="match status" value="1"/>
</dbReference>
<reference evidence="12" key="2">
    <citation type="submission" date="2025-09" db="UniProtKB">
        <authorList>
            <consortium name="Ensembl"/>
        </authorList>
    </citation>
    <scope>IDENTIFICATION</scope>
</reference>
<protein>
    <recommendedName>
        <fullName evidence="14">Alpha-2-macroglobulin bait region domain-containing protein</fullName>
    </recommendedName>
</protein>
<proteinExistence type="inferred from homology"/>
<evidence type="ECO:0000256" key="7">
    <source>
        <dbReference type="ARBA" id="ARBA00023157"/>
    </source>
</evidence>
<evidence type="ECO:0000259" key="11">
    <source>
        <dbReference type="SMART" id="SM01360"/>
    </source>
</evidence>
<dbReference type="Pfam" id="PF17791">
    <property type="entry name" value="MG3"/>
    <property type="match status" value="1"/>
</dbReference>
<evidence type="ECO:0000256" key="2">
    <source>
        <dbReference type="ARBA" id="ARBA00010952"/>
    </source>
</evidence>
<dbReference type="InterPro" id="IPR011626">
    <property type="entry name" value="Alpha-macroglobulin_TED"/>
</dbReference>
<comment type="similarity">
    <text evidence="2">Belongs to the protease inhibitor I39 (alpha-2-macroglobulin) family.</text>
</comment>
<dbReference type="Gene3D" id="2.60.40.10">
    <property type="entry name" value="Immunoglobulins"/>
    <property type="match status" value="2"/>
</dbReference>
<dbReference type="Proteomes" id="UP000694569">
    <property type="component" value="Unplaced"/>
</dbReference>
<organism evidence="12 13">
    <name type="scientific">Leptobrachium leishanense</name>
    <name type="common">Leishan spiny toad</name>
    <dbReference type="NCBI Taxonomy" id="445787"/>
    <lineage>
        <taxon>Eukaryota</taxon>
        <taxon>Metazoa</taxon>
        <taxon>Chordata</taxon>
        <taxon>Craniata</taxon>
        <taxon>Vertebrata</taxon>
        <taxon>Euteleostomi</taxon>
        <taxon>Amphibia</taxon>
        <taxon>Batrachia</taxon>
        <taxon>Anura</taxon>
        <taxon>Pelobatoidea</taxon>
        <taxon>Megophryidae</taxon>
        <taxon>Leptobrachium</taxon>
    </lineage>
</organism>
<evidence type="ECO:0000256" key="5">
    <source>
        <dbReference type="ARBA" id="ARBA00022729"/>
    </source>
</evidence>
<dbReference type="InterPro" id="IPR013783">
    <property type="entry name" value="Ig-like_fold"/>
</dbReference>
<evidence type="ECO:0000313" key="12">
    <source>
        <dbReference type="Ensembl" id="ENSLLEP00000035226.1"/>
    </source>
</evidence>
<dbReference type="InterPro" id="IPR002890">
    <property type="entry name" value="MG2"/>
</dbReference>
<feature type="chain" id="PRO_5034573333" description="Alpha-2-macroglobulin bait region domain-containing protein" evidence="9">
    <location>
        <begin position="22"/>
        <end position="1002"/>
    </location>
</feature>
<dbReference type="InterPro" id="IPR001599">
    <property type="entry name" value="Macroglobln_a2"/>
</dbReference>
<evidence type="ECO:0000256" key="4">
    <source>
        <dbReference type="ARBA" id="ARBA00022690"/>
    </source>
</evidence>
<evidence type="ECO:0000256" key="9">
    <source>
        <dbReference type="SAM" id="SignalP"/>
    </source>
</evidence>
<dbReference type="Gene3D" id="1.50.10.20">
    <property type="match status" value="1"/>
</dbReference>
<dbReference type="Ensembl" id="ENSLLET00000036569.1">
    <property type="protein sequence ID" value="ENSLLEP00000035226.1"/>
    <property type="gene ID" value="ENSLLEG00000022287.1"/>
</dbReference>
<dbReference type="Pfam" id="PF00207">
    <property type="entry name" value="A2M"/>
    <property type="match status" value="1"/>
</dbReference>
<dbReference type="Pfam" id="PF17789">
    <property type="entry name" value="MG4"/>
    <property type="match status" value="1"/>
</dbReference>
<dbReference type="Pfam" id="PF07703">
    <property type="entry name" value="A2M_BRD"/>
    <property type="match status" value="1"/>
</dbReference>
<dbReference type="AlphaFoldDB" id="A0A8C5QB62"/>
<dbReference type="Gene3D" id="2.60.40.1930">
    <property type="match status" value="2"/>
</dbReference>
<keyword evidence="13" id="KW-1185">Reference proteome</keyword>
<dbReference type="SUPFAM" id="SSF48239">
    <property type="entry name" value="Terpenoid cyclases/Protein prenyltransferases"/>
    <property type="match status" value="2"/>
</dbReference>
<dbReference type="GO" id="GO:0005615">
    <property type="term" value="C:extracellular space"/>
    <property type="evidence" value="ECO:0007669"/>
    <property type="project" value="InterPro"/>
</dbReference>
<dbReference type="SUPFAM" id="SSF81296">
    <property type="entry name" value="E set domains"/>
    <property type="match status" value="1"/>
</dbReference>